<dbReference type="PANTHER" id="PTHR34504">
    <property type="entry name" value="ANTITOXIN HICB"/>
    <property type="match status" value="1"/>
</dbReference>
<dbReference type="PANTHER" id="PTHR34504:SF2">
    <property type="entry name" value="UPF0150 PROTEIN SSL0259"/>
    <property type="match status" value="1"/>
</dbReference>
<dbReference type="InterPro" id="IPR035069">
    <property type="entry name" value="TTHA1013/TTHA0281-like"/>
</dbReference>
<gene>
    <name evidence="2" type="ORF">DRJ31_04725</name>
</gene>
<dbReference type="EMBL" id="QMQV01000033">
    <property type="protein sequence ID" value="RLE49479.1"/>
    <property type="molecule type" value="Genomic_DNA"/>
</dbReference>
<dbReference type="Pfam" id="PF15919">
    <property type="entry name" value="HicB_lk_antitox"/>
    <property type="match status" value="1"/>
</dbReference>
<evidence type="ECO:0000259" key="1">
    <source>
        <dbReference type="Pfam" id="PF15919"/>
    </source>
</evidence>
<name>A0A497EQL8_9CREN</name>
<evidence type="ECO:0000313" key="2">
    <source>
        <dbReference type="EMBL" id="RLE49479.1"/>
    </source>
</evidence>
<dbReference type="InterPro" id="IPR051404">
    <property type="entry name" value="TA_system_antitoxin"/>
</dbReference>
<dbReference type="Gene3D" id="3.30.160.250">
    <property type="match status" value="1"/>
</dbReference>
<dbReference type="SUPFAM" id="SSF143100">
    <property type="entry name" value="TTHA1013/TTHA0281-like"/>
    <property type="match status" value="1"/>
</dbReference>
<feature type="domain" description="HicB-like antitoxin of toxin-antitoxin system" evidence="1">
    <location>
        <begin position="6"/>
        <end position="58"/>
    </location>
</feature>
<sequence length="73" mass="8352">MRGREFTVIIEQDEDGYYVASVVELPGCFTQAKTINELLQRIEDAIKLYLEAIGKREKFLVKFIGLQKITVTA</sequence>
<organism evidence="2 3">
    <name type="scientific">Thermoproteota archaeon</name>
    <dbReference type="NCBI Taxonomy" id="2056631"/>
    <lineage>
        <taxon>Archaea</taxon>
        <taxon>Thermoproteota</taxon>
    </lineage>
</organism>
<proteinExistence type="predicted"/>
<dbReference type="InterPro" id="IPR031807">
    <property type="entry name" value="HicB-like"/>
</dbReference>
<accession>A0A497EQL8</accession>
<protein>
    <submittedName>
        <fullName evidence="2">Type II toxin-antitoxin system HicB family antitoxin</fullName>
    </submittedName>
</protein>
<dbReference type="Proteomes" id="UP000278475">
    <property type="component" value="Unassembled WGS sequence"/>
</dbReference>
<reference evidence="2 3" key="1">
    <citation type="submission" date="2018-06" db="EMBL/GenBank/DDBJ databases">
        <title>Extensive metabolic versatility and redundancy in microbially diverse, dynamic hydrothermal sediments.</title>
        <authorList>
            <person name="Dombrowski N."/>
            <person name="Teske A."/>
            <person name="Baker B.J."/>
        </authorList>
    </citation>
    <scope>NUCLEOTIDE SEQUENCE [LARGE SCALE GENOMIC DNA]</scope>
    <source>
        <strain evidence="2">B66_G16</strain>
    </source>
</reference>
<comment type="caution">
    <text evidence="2">The sequence shown here is derived from an EMBL/GenBank/DDBJ whole genome shotgun (WGS) entry which is preliminary data.</text>
</comment>
<dbReference type="AlphaFoldDB" id="A0A497EQL8"/>
<evidence type="ECO:0000313" key="3">
    <source>
        <dbReference type="Proteomes" id="UP000278475"/>
    </source>
</evidence>